<dbReference type="Pfam" id="PF08349">
    <property type="entry name" value="DUF1722"/>
    <property type="match status" value="1"/>
</dbReference>
<organism evidence="2 3">
    <name type="scientific">Paenibacillus aquistagni</name>
    <dbReference type="NCBI Taxonomy" id="1852522"/>
    <lineage>
        <taxon>Bacteria</taxon>
        <taxon>Bacillati</taxon>
        <taxon>Bacillota</taxon>
        <taxon>Bacilli</taxon>
        <taxon>Bacillales</taxon>
        <taxon>Paenibacillaceae</taxon>
        <taxon>Paenibacillus</taxon>
    </lineage>
</organism>
<feature type="domain" description="DUF1722" evidence="1">
    <location>
        <begin position="27"/>
        <end position="109"/>
    </location>
</feature>
<protein>
    <recommendedName>
        <fullName evidence="1">DUF1722 domain-containing protein</fullName>
    </recommendedName>
</protein>
<accession>A0A1X7KSP8</accession>
<evidence type="ECO:0000313" key="2">
    <source>
        <dbReference type="EMBL" id="SMG44609.1"/>
    </source>
</evidence>
<dbReference type="InterPro" id="IPR013560">
    <property type="entry name" value="DUF1722"/>
</dbReference>
<dbReference type="OrthoDB" id="9782576at2"/>
<dbReference type="Proteomes" id="UP000193834">
    <property type="component" value="Unassembled WGS sequence"/>
</dbReference>
<dbReference type="RefSeq" id="WP_085494847.1">
    <property type="nucleotide sequence ID" value="NZ_FXAZ01000003.1"/>
</dbReference>
<evidence type="ECO:0000259" key="1">
    <source>
        <dbReference type="Pfam" id="PF08349"/>
    </source>
</evidence>
<name>A0A1X7KSP8_9BACL</name>
<keyword evidence="3" id="KW-1185">Reference proteome</keyword>
<dbReference type="AlphaFoldDB" id="A0A1X7KSP8"/>
<evidence type="ECO:0000313" key="3">
    <source>
        <dbReference type="Proteomes" id="UP000193834"/>
    </source>
</evidence>
<sequence>MEQKHPSMTNSLKSVRYEAERQWALRKYDIMARGYQFYKEVSQCFREASTITNYAMIIERLNEISSEEPYSAAGLRTSIEHMWGYINKKATSAERQHMKMLWQQWQEELSRHPASTGWSITELPSSAAALLDYIKTLSDVYQITYLQNSFKASFCALN</sequence>
<gene>
    <name evidence="2" type="ORF">SAMN06295960_2677</name>
</gene>
<reference evidence="2 3" key="1">
    <citation type="submission" date="2017-04" db="EMBL/GenBank/DDBJ databases">
        <authorList>
            <person name="Afonso C.L."/>
            <person name="Miller P.J."/>
            <person name="Scott M.A."/>
            <person name="Spackman E."/>
            <person name="Goraichik I."/>
            <person name="Dimitrov K.M."/>
            <person name="Suarez D.L."/>
            <person name="Swayne D.E."/>
        </authorList>
    </citation>
    <scope>NUCLEOTIDE SEQUENCE [LARGE SCALE GENOMIC DNA]</scope>
    <source>
        <strain evidence="2 3">11</strain>
    </source>
</reference>
<proteinExistence type="predicted"/>
<dbReference type="STRING" id="1852522.SAMN06295960_2677"/>
<dbReference type="EMBL" id="FXAZ01000003">
    <property type="protein sequence ID" value="SMG44609.1"/>
    <property type="molecule type" value="Genomic_DNA"/>
</dbReference>